<dbReference type="PANTHER" id="PTHR43610">
    <property type="entry name" value="BLL6696 PROTEIN"/>
    <property type="match status" value="1"/>
</dbReference>
<proteinExistence type="predicted"/>
<protein>
    <submittedName>
        <fullName evidence="3">GNAT family acetyltransferase</fullName>
    </submittedName>
</protein>
<dbReference type="GO" id="GO:0016747">
    <property type="term" value="F:acyltransferase activity, transferring groups other than amino-acyl groups"/>
    <property type="evidence" value="ECO:0007669"/>
    <property type="project" value="InterPro"/>
</dbReference>
<name>A0A2K4X779_PSEVC</name>
<evidence type="ECO:0000313" key="2">
    <source>
        <dbReference type="EMBL" id="MBE0382396.1"/>
    </source>
</evidence>
<reference evidence="2 5" key="1">
    <citation type="submission" date="2015-06" db="EMBL/GenBank/DDBJ databases">
        <title>Genome sequence of Pseudoalteromonas carrageenovora.</title>
        <authorList>
            <person name="Xie B.-B."/>
            <person name="Rong J.-C."/>
            <person name="Qin Q.-L."/>
            <person name="Zhang Y.-Z."/>
        </authorList>
    </citation>
    <scope>NUCLEOTIDE SEQUENCE [LARGE SCALE GENOMIC DNA]</scope>
    <source>
        <strain evidence="2 5">IAM 12662</strain>
    </source>
</reference>
<dbReference type="EMBL" id="AQGW01000018">
    <property type="protein sequence ID" value="MBE0382396.1"/>
    <property type="molecule type" value="Genomic_DNA"/>
</dbReference>
<dbReference type="Gene3D" id="3.40.630.30">
    <property type="match status" value="1"/>
</dbReference>
<sequence length="191" mass="22395">MFTLQTHYTNKVILEPLNHKHLNGLYKAGQHPNIWQWILSNYTKSPAILNEWFLTQAQFNKNEQVVFAIIDKNTKQIVGTTRLFKLDTHNLSAEIGHTFISNDWQRTYINSHAKYLLLNYAFEKLRLVRISFNTHENNKRSRNAITRLGARFEGVAHKDRLLSDGNFRSTAKFSIVDDQWPDIKLQLEGRL</sequence>
<feature type="domain" description="N-acetyltransferase" evidence="1">
    <location>
        <begin position="12"/>
        <end position="169"/>
    </location>
</feature>
<evidence type="ECO:0000259" key="1">
    <source>
        <dbReference type="PROSITE" id="PS51186"/>
    </source>
</evidence>
<dbReference type="Pfam" id="PF13302">
    <property type="entry name" value="Acetyltransf_3"/>
    <property type="match status" value="1"/>
</dbReference>
<accession>A0A2K4X779</accession>
<dbReference type="SUPFAM" id="SSF55729">
    <property type="entry name" value="Acyl-CoA N-acyltransferases (Nat)"/>
    <property type="match status" value="1"/>
</dbReference>
<dbReference type="PROSITE" id="PS51186">
    <property type="entry name" value="GNAT"/>
    <property type="match status" value="1"/>
</dbReference>
<organism evidence="3 4">
    <name type="scientific">Pseudoalteromonas carrageenovora IAM 12662</name>
    <dbReference type="NCBI Taxonomy" id="1314868"/>
    <lineage>
        <taxon>Bacteria</taxon>
        <taxon>Pseudomonadati</taxon>
        <taxon>Pseudomonadota</taxon>
        <taxon>Gammaproteobacteria</taxon>
        <taxon>Alteromonadales</taxon>
        <taxon>Pseudoalteromonadaceae</taxon>
        <taxon>Pseudoalteromonas</taxon>
    </lineage>
</organism>
<keyword evidence="3" id="KW-0808">Transferase</keyword>
<evidence type="ECO:0000313" key="4">
    <source>
        <dbReference type="Proteomes" id="UP000238288"/>
    </source>
</evidence>
<dbReference type="Proteomes" id="UP000238288">
    <property type="component" value="Chromosome PCAR9a"/>
</dbReference>
<dbReference type="GeneID" id="93662824"/>
<reference evidence="3 4" key="2">
    <citation type="submission" date="2017-11" db="EMBL/GenBank/DDBJ databases">
        <authorList>
            <person name="Han C.G."/>
        </authorList>
    </citation>
    <scope>NUCLEOTIDE SEQUENCE [LARGE SCALE GENOMIC DNA]</scope>
    <source>
        <strain evidence="4">ATCC 43555</strain>
        <strain evidence="3">ATCC43555</strain>
    </source>
</reference>
<dbReference type="PANTHER" id="PTHR43610:SF1">
    <property type="entry name" value="N-ACETYLTRANSFERASE DOMAIN-CONTAINING PROTEIN"/>
    <property type="match status" value="1"/>
</dbReference>
<gene>
    <name evidence="3" type="ORF">PCAR9_A20618</name>
    <name evidence="2" type="ORF">PCARR_a0716</name>
</gene>
<dbReference type="EMBL" id="LT965928">
    <property type="protein sequence ID" value="SOU40185.1"/>
    <property type="molecule type" value="Genomic_DNA"/>
</dbReference>
<dbReference type="RefSeq" id="WP_104642183.1">
    <property type="nucleotide sequence ID" value="NZ_AQGW01000018.1"/>
</dbReference>
<dbReference type="Proteomes" id="UP000615003">
    <property type="component" value="Unassembled WGS sequence"/>
</dbReference>
<dbReference type="OrthoDB" id="5295305at2"/>
<dbReference type="AlphaFoldDB" id="A0A2K4X779"/>
<dbReference type="InterPro" id="IPR000182">
    <property type="entry name" value="GNAT_dom"/>
</dbReference>
<evidence type="ECO:0000313" key="5">
    <source>
        <dbReference type="Proteomes" id="UP000615003"/>
    </source>
</evidence>
<keyword evidence="5" id="KW-1185">Reference proteome</keyword>
<dbReference type="InterPro" id="IPR016181">
    <property type="entry name" value="Acyl_CoA_acyltransferase"/>
</dbReference>
<evidence type="ECO:0000313" key="3">
    <source>
        <dbReference type="EMBL" id="SOU40185.1"/>
    </source>
</evidence>